<sequence>MQLTRPTAAFFLGLALSLFLCSTSSAAPTSDADQSVQAEKQTESNYQRLYPRSEPKKPTSDADEVIK</sequence>
<organism evidence="3 4">
    <name type="scientific">Dispira parvispora</name>
    <dbReference type="NCBI Taxonomy" id="1520584"/>
    <lineage>
        <taxon>Eukaryota</taxon>
        <taxon>Fungi</taxon>
        <taxon>Fungi incertae sedis</taxon>
        <taxon>Zoopagomycota</taxon>
        <taxon>Kickxellomycotina</taxon>
        <taxon>Dimargaritomycetes</taxon>
        <taxon>Dimargaritales</taxon>
        <taxon>Dimargaritaceae</taxon>
        <taxon>Dispira</taxon>
    </lineage>
</organism>
<name>A0A9W8AK05_9FUNG</name>
<feature type="compositionally biased region" description="Low complexity" evidence="1">
    <location>
        <begin position="26"/>
        <end position="35"/>
    </location>
</feature>
<dbReference type="AlphaFoldDB" id="A0A9W8AK05"/>
<evidence type="ECO:0008006" key="5">
    <source>
        <dbReference type="Google" id="ProtNLM"/>
    </source>
</evidence>
<feature type="non-terminal residue" evidence="3">
    <location>
        <position position="67"/>
    </location>
</feature>
<comment type="caution">
    <text evidence="3">The sequence shown here is derived from an EMBL/GenBank/DDBJ whole genome shotgun (WGS) entry which is preliminary data.</text>
</comment>
<keyword evidence="2" id="KW-0732">Signal</keyword>
<feature type="signal peptide" evidence="2">
    <location>
        <begin position="1"/>
        <end position="26"/>
    </location>
</feature>
<feature type="region of interest" description="Disordered" evidence="1">
    <location>
        <begin position="26"/>
        <end position="67"/>
    </location>
</feature>
<gene>
    <name evidence="3" type="ORF">IWQ62_005647</name>
</gene>
<evidence type="ECO:0000256" key="2">
    <source>
        <dbReference type="SAM" id="SignalP"/>
    </source>
</evidence>
<keyword evidence="4" id="KW-1185">Reference proteome</keyword>
<feature type="compositionally biased region" description="Basic and acidic residues" evidence="1">
    <location>
        <begin position="51"/>
        <end position="67"/>
    </location>
</feature>
<evidence type="ECO:0000256" key="1">
    <source>
        <dbReference type="SAM" id="MobiDB-lite"/>
    </source>
</evidence>
<evidence type="ECO:0000313" key="3">
    <source>
        <dbReference type="EMBL" id="KAJ1954905.1"/>
    </source>
</evidence>
<feature type="compositionally biased region" description="Polar residues" evidence="1">
    <location>
        <begin position="36"/>
        <end position="47"/>
    </location>
</feature>
<protein>
    <recommendedName>
        <fullName evidence="5">Secreted protein</fullName>
    </recommendedName>
</protein>
<feature type="chain" id="PRO_5040901910" description="Secreted protein" evidence="2">
    <location>
        <begin position="27"/>
        <end position="67"/>
    </location>
</feature>
<proteinExistence type="predicted"/>
<dbReference type="Proteomes" id="UP001150925">
    <property type="component" value="Unassembled WGS sequence"/>
</dbReference>
<dbReference type="EMBL" id="JANBPY010002458">
    <property type="protein sequence ID" value="KAJ1954905.1"/>
    <property type="molecule type" value="Genomic_DNA"/>
</dbReference>
<reference evidence="3" key="1">
    <citation type="submission" date="2022-07" db="EMBL/GenBank/DDBJ databases">
        <title>Phylogenomic reconstructions and comparative analyses of Kickxellomycotina fungi.</title>
        <authorList>
            <person name="Reynolds N.K."/>
            <person name="Stajich J.E."/>
            <person name="Barry K."/>
            <person name="Grigoriev I.V."/>
            <person name="Crous P."/>
            <person name="Smith M.E."/>
        </authorList>
    </citation>
    <scope>NUCLEOTIDE SEQUENCE</scope>
    <source>
        <strain evidence="3">RSA 1196</strain>
    </source>
</reference>
<evidence type="ECO:0000313" key="4">
    <source>
        <dbReference type="Proteomes" id="UP001150925"/>
    </source>
</evidence>
<accession>A0A9W8AK05</accession>